<feature type="non-terminal residue" evidence="1">
    <location>
        <position position="1"/>
    </location>
</feature>
<keyword evidence="2" id="KW-1185">Reference proteome</keyword>
<protein>
    <submittedName>
        <fullName evidence="1">Uncharacterized protein</fullName>
    </submittedName>
</protein>
<sequence>EPEKKAIAVAAADMKVEEERNKKKHKRLRSMWRPHQTLEKTRKDGVCFEHNWWETLQEMNGVVET</sequence>
<name>A0ABD2XYU8_9GENT</name>
<dbReference type="Proteomes" id="UP001630127">
    <property type="component" value="Unassembled WGS sequence"/>
</dbReference>
<organism evidence="1 2">
    <name type="scientific">Cinchona calisaya</name>
    <dbReference type="NCBI Taxonomy" id="153742"/>
    <lineage>
        <taxon>Eukaryota</taxon>
        <taxon>Viridiplantae</taxon>
        <taxon>Streptophyta</taxon>
        <taxon>Embryophyta</taxon>
        <taxon>Tracheophyta</taxon>
        <taxon>Spermatophyta</taxon>
        <taxon>Magnoliopsida</taxon>
        <taxon>eudicotyledons</taxon>
        <taxon>Gunneridae</taxon>
        <taxon>Pentapetalae</taxon>
        <taxon>asterids</taxon>
        <taxon>lamiids</taxon>
        <taxon>Gentianales</taxon>
        <taxon>Rubiaceae</taxon>
        <taxon>Cinchonoideae</taxon>
        <taxon>Cinchoneae</taxon>
        <taxon>Cinchona</taxon>
    </lineage>
</organism>
<dbReference type="AlphaFoldDB" id="A0ABD2XYU8"/>
<accession>A0ABD2XYU8</accession>
<comment type="caution">
    <text evidence="1">The sequence shown here is derived from an EMBL/GenBank/DDBJ whole genome shotgun (WGS) entry which is preliminary data.</text>
</comment>
<reference evidence="1 2" key="1">
    <citation type="submission" date="2024-11" db="EMBL/GenBank/DDBJ databases">
        <title>A near-complete genome assembly of Cinchona calisaya.</title>
        <authorList>
            <person name="Lian D.C."/>
            <person name="Zhao X.W."/>
            <person name="Wei L."/>
        </authorList>
    </citation>
    <scope>NUCLEOTIDE SEQUENCE [LARGE SCALE GENOMIC DNA]</scope>
    <source>
        <tissue evidence="1">Nenye</tissue>
    </source>
</reference>
<evidence type="ECO:0000313" key="2">
    <source>
        <dbReference type="Proteomes" id="UP001630127"/>
    </source>
</evidence>
<dbReference type="EMBL" id="JBJUIK010000017">
    <property type="protein sequence ID" value="KAL3498655.1"/>
    <property type="molecule type" value="Genomic_DNA"/>
</dbReference>
<proteinExistence type="predicted"/>
<gene>
    <name evidence="1" type="ORF">ACH5RR_041387</name>
</gene>
<evidence type="ECO:0000313" key="1">
    <source>
        <dbReference type="EMBL" id="KAL3498655.1"/>
    </source>
</evidence>